<dbReference type="SUPFAM" id="SSF50156">
    <property type="entry name" value="PDZ domain-like"/>
    <property type="match status" value="1"/>
</dbReference>
<dbReference type="InterPro" id="IPR009003">
    <property type="entry name" value="Peptidase_S1_PA"/>
</dbReference>
<dbReference type="InterPro" id="IPR001478">
    <property type="entry name" value="PDZ"/>
</dbReference>
<dbReference type="SUPFAM" id="SSF50494">
    <property type="entry name" value="Trypsin-like serine proteases"/>
    <property type="match status" value="1"/>
</dbReference>
<dbReference type="RefSeq" id="WP_234935294.1">
    <property type="nucleotide sequence ID" value="NZ_CP070380.1"/>
</dbReference>
<sequence>MNATSSMSNTPGRLLRQFSDEIIDLAERVVLSTAIVKGQTHDFEEGGGSAFLYDVEHLVTNNHVVQDLVDPIYVQLPGAQQTEARVVGRDPLTDLAVLRVDPQSAQPLTISPEGARLGELCFAFGSPLGEFPESISIGIVSGLKRSLPTGDKQAIFDVIQTDAAINPGNSGGPLVNVDGQVVGVNTAIVPEADGIGFAVPADTVAEVVHELITYGAVERASLGVSVARRVVDRAPGGHALVVTAVRDNSAGTFEPGDAIVAVGDRDIHSQNDLLRALRRDVANRKVTVVVLRGDHEVSIECRPRSVRTFG</sequence>
<keyword evidence="2" id="KW-0378">Hydrolase</keyword>
<dbReference type="Pfam" id="PF13180">
    <property type="entry name" value="PDZ_2"/>
    <property type="match status" value="1"/>
</dbReference>
<dbReference type="Proteomes" id="UP001172687">
    <property type="component" value="Unassembled WGS sequence"/>
</dbReference>
<proteinExistence type="predicted"/>
<keyword evidence="5" id="KW-1185">Reference proteome</keyword>
<dbReference type="PANTHER" id="PTHR43343:SF3">
    <property type="entry name" value="PROTEASE DO-LIKE 8, CHLOROPLASTIC"/>
    <property type="match status" value="1"/>
</dbReference>
<reference evidence="4" key="1">
    <citation type="submission" date="2023-07" db="EMBL/GenBank/DDBJ databases">
        <title>Degradation of tert-butanol by M. austroafricanum TBA100.</title>
        <authorList>
            <person name="Helbich S."/>
            <person name="Vainshtein Y."/>
        </authorList>
    </citation>
    <scope>NUCLEOTIDE SEQUENCE</scope>
    <source>
        <strain evidence="4">TBA100</strain>
    </source>
</reference>
<dbReference type="PRINTS" id="PR00834">
    <property type="entry name" value="PROTEASES2C"/>
</dbReference>
<dbReference type="PANTHER" id="PTHR43343">
    <property type="entry name" value="PEPTIDASE S12"/>
    <property type="match status" value="1"/>
</dbReference>
<dbReference type="Pfam" id="PF13365">
    <property type="entry name" value="Trypsin_2"/>
    <property type="match status" value="1"/>
</dbReference>
<comment type="caution">
    <text evidence="4">The sequence shown here is derived from an EMBL/GenBank/DDBJ whole genome shotgun (WGS) entry which is preliminary data.</text>
</comment>
<gene>
    <name evidence="4" type="ORF">QYF68_20265</name>
</gene>
<evidence type="ECO:0000259" key="3">
    <source>
        <dbReference type="Pfam" id="PF13180"/>
    </source>
</evidence>
<dbReference type="InterPro" id="IPR051201">
    <property type="entry name" value="Chloro_Bact_Ser_Proteases"/>
</dbReference>
<evidence type="ECO:0000313" key="5">
    <source>
        <dbReference type="Proteomes" id="UP001172687"/>
    </source>
</evidence>
<keyword evidence="1" id="KW-0645">Protease</keyword>
<evidence type="ECO:0000256" key="2">
    <source>
        <dbReference type="ARBA" id="ARBA00022801"/>
    </source>
</evidence>
<dbReference type="EMBL" id="JAUHTC010000066">
    <property type="protein sequence ID" value="MDN4520134.1"/>
    <property type="molecule type" value="Genomic_DNA"/>
</dbReference>
<dbReference type="InterPro" id="IPR036034">
    <property type="entry name" value="PDZ_sf"/>
</dbReference>
<feature type="domain" description="PDZ" evidence="3">
    <location>
        <begin position="231"/>
        <end position="300"/>
    </location>
</feature>
<dbReference type="Gene3D" id="2.40.10.120">
    <property type="match status" value="1"/>
</dbReference>
<organism evidence="4 5">
    <name type="scientific">Mycolicibacterium austroafricanum</name>
    <name type="common">Mycobacterium austroafricanum</name>
    <dbReference type="NCBI Taxonomy" id="39687"/>
    <lineage>
        <taxon>Bacteria</taxon>
        <taxon>Bacillati</taxon>
        <taxon>Actinomycetota</taxon>
        <taxon>Actinomycetes</taxon>
        <taxon>Mycobacteriales</taxon>
        <taxon>Mycobacteriaceae</taxon>
        <taxon>Mycolicibacterium</taxon>
    </lineage>
</organism>
<accession>A0ABT8HH88</accession>
<evidence type="ECO:0000256" key="1">
    <source>
        <dbReference type="ARBA" id="ARBA00022670"/>
    </source>
</evidence>
<name>A0ABT8HH88_MYCAO</name>
<dbReference type="Gene3D" id="2.30.42.10">
    <property type="match status" value="1"/>
</dbReference>
<dbReference type="InterPro" id="IPR001940">
    <property type="entry name" value="Peptidase_S1C"/>
</dbReference>
<protein>
    <submittedName>
        <fullName evidence="4">Trypsin-like peptidase domain-containing protein</fullName>
    </submittedName>
</protein>
<evidence type="ECO:0000313" key="4">
    <source>
        <dbReference type="EMBL" id="MDN4520134.1"/>
    </source>
</evidence>